<dbReference type="AlphaFoldDB" id="A0AAD9S918"/>
<evidence type="ECO:0000256" key="1">
    <source>
        <dbReference type="SAM" id="MobiDB-lite"/>
    </source>
</evidence>
<evidence type="ECO:0000313" key="3">
    <source>
        <dbReference type="Proteomes" id="UP001265746"/>
    </source>
</evidence>
<sequence>MHDNRTHPLLAQVPLTVSPFTNLPTSITLPYTYKAMPSTLPPSATGVTSATDPESSEKPRYVVSQSGHAAHPDDIIASCRALQAHLTKLQSDAEQELRDLDDRIKARELAEKRRVAPGWLDSDARLLEPERTGGNVDDAKDLMTGDIAGFSASDQLRGLSLAAQQADIGPAGLSEMAAPDDQGAQLDRAFGSLPLRPK</sequence>
<dbReference type="PANTHER" id="PTHR42089">
    <property type="entry name" value="YALI0F09427P"/>
    <property type="match status" value="1"/>
</dbReference>
<reference evidence="2" key="1">
    <citation type="submission" date="2023-06" db="EMBL/GenBank/DDBJ databases">
        <authorList>
            <person name="Noh H."/>
        </authorList>
    </citation>
    <scope>NUCLEOTIDE SEQUENCE</scope>
    <source>
        <strain evidence="2">DUCC20226</strain>
    </source>
</reference>
<proteinExistence type="predicted"/>
<comment type="caution">
    <text evidence="2">The sequence shown here is derived from an EMBL/GenBank/DDBJ whole genome shotgun (WGS) entry which is preliminary data.</text>
</comment>
<gene>
    <name evidence="2" type="ORF">N8I77_009063</name>
</gene>
<dbReference type="PANTHER" id="PTHR42089:SF1">
    <property type="entry name" value="YALI0F09427P"/>
    <property type="match status" value="1"/>
</dbReference>
<feature type="region of interest" description="Disordered" evidence="1">
    <location>
        <begin position="39"/>
        <end position="67"/>
    </location>
</feature>
<feature type="region of interest" description="Disordered" evidence="1">
    <location>
        <begin position="172"/>
        <end position="198"/>
    </location>
</feature>
<organism evidence="2 3">
    <name type="scientific">Phomopsis amygdali</name>
    <name type="common">Fusicoccum amygdali</name>
    <dbReference type="NCBI Taxonomy" id="1214568"/>
    <lineage>
        <taxon>Eukaryota</taxon>
        <taxon>Fungi</taxon>
        <taxon>Dikarya</taxon>
        <taxon>Ascomycota</taxon>
        <taxon>Pezizomycotina</taxon>
        <taxon>Sordariomycetes</taxon>
        <taxon>Sordariomycetidae</taxon>
        <taxon>Diaporthales</taxon>
        <taxon>Diaporthaceae</taxon>
        <taxon>Diaporthe</taxon>
    </lineage>
</organism>
<accession>A0AAD9S918</accession>
<feature type="compositionally biased region" description="Polar residues" evidence="1">
    <location>
        <begin position="41"/>
        <end position="53"/>
    </location>
</feature>
<dbReference type="EMBL" id="JAUJFL010000005">
    <property type="protein sequence ID" value="KAK2602544.1"/>
    <property type="molecule type" value="Genomic_DNA"/>
</dbReference>
<evidence type="ECO:0000313" key="2">
    <source>
        <dbReference type="EMBL" id="KAK2602544.1"/>
    </source>
</evidence>
<keyword evidence="3" id="KW-1185">Reference proteome</keyword>
<dbReference type="Proteomes" id="UP001265746">
    <property type="component" value="Unassembled WGS sequence"/>
</dbReference>
<protein>
    <submittedName>
        <fullName evidence="2">Uncharacterized protein</fullName>
    </submittedName>
</protein>
<name>A0AAD9S918_PHOAM</name>